<dbReference type="AlphaFoldDB" id="A0A5M9R4W5"/>
<proteinExistence type="predicted"/>
<dbReference type="InterPro" id="IPR036937">
    <property type="entry name" value="Adhesion_dom_fimbrial_sf"/>
</dbReference>
<evidence type="ECO:0000313" key="2">
    <source>
        <dbReference type="Proteomes" id="UP000322181"/>
    </source>
</evidence>
<organism evidence="1 2">
    <name type="scientific">Morganella psychrotolerans</name>
    <dbReference type="NCBI Taxonomy" id="368603"/>
    <lineage>
        <taxon>Bacteria</taxon>
        <taxon>Pseudomonadati</taxon>
        <taxon>Pseudomonadota</taxon>
        <taxon>Gammaproteobacteria</taxon>
        <taxon>Enterobacterales</taxon>
        <taxon>Morganellaceae</taxon>
        <taxon>Morganella</taxon>
    </lineage>
</organism>
<dbReference type="Gene3D" id="2.60.40.1090">
    <property type="entry name" value="Fimbrial-type adhesion domain"/>
    <property type="match status" value="1"/>
</dbReference>
<dbReference type="GO" id="GO:0007155">
    <property type="term" value="P:cell adhesion"/>
    <property type="evidence" value="ECO:0007669"/>
    <property type="project" value="InterPro"/>
</dbReference>
<accession>A0A5M9R4W5</accession>
<dbReference type="OrthoDB" id="6631358at2"/>
<name>A0A5M9R4W5_9GAMM</name>
<evidence type="ECO:0008006" key="3">
    <source>
        <dbReference type="Google" id="ProtNLM"/>
    </source>
</evidence>
<gene>
    <name evidence="1" type="ORF">F4V73_10995</name>
</gene>
<dbReference type="Proteomes" id="UP000322181">
    <property type="component" value="Unassembled WGS sequence"/>
</dbReference>
<dbReference type="GO" id="GO:0009289">
    <property type="term" value="C:pilus"/>
    <property type="evidence" value="ECO:0007669"/>
    <property type="project" value="InterPro"/>
</dbReference>
<comment type="caution">
    <text evidence="1">The sequence shown here is derived from an EMBL/GenBank/DDBJ whole genome shotgun (WGS) entry which is preliminary data.</text>
</comment>
<protein>
    <recommendedName>
        <fullName evidence="3">Fimbrial protein</fullName>
    </recommendedName>
</protein>
<reference evidence="1 2" key="1">
    <citation type="submission" date="2019-09" db="EMBL/GenBank/DDBJ databases">
        <title>Draft genome sequence of various Type strains from the CCUG.</title>
        <authorList>
            <person name="Pineiro-Iglesias B."/>
            <person name="Tunovic T."/>
            <person name="Unosson C."/>
            <person name="Inganas E."/>
            <person name="Ohlen M."/>
            <person name="Cardew S."/>
            <person name="Jensie-Markopoulos S."/>
            <person name="Salva-Serra F."/>
            <person name="Jaen-Luchoro D."/>
            <person name="Karlsson R."/>
            <person name="Svensson-Stadler L."/>
            <person name="Chun J."/>
            <person name="Moore E."/>
        </authorList>
    </citation>
    <scope>NUCLEOTIDE SEQUENCE [LARGE SCALE GENOMIC DNA]</scope>
    <source>
        <strain evidence="1 2">CCUG 53682T</strain>
    </source>
</reference>
<evidence type="ECO:0000313" key="1">
    <source>
        <dbReference type="EMBL" id="KAA8715710.1"/>
    </source>
</evidence>
<sequence>MLTGAVIPDAFSVPRKAGDENRLKINISGTVVATGRCVFRNHGSPDIDFGDIRFSSASGVNNISGSYVRPLDTDMTCTGDTAGTTYFRLDTINNGPIGDNGRKSLPVKVGGIMATDPNLAIRLLVNGKQQDINTNFTIDTLNLPKLEVELVQIHPDDISWVNGQKISSEAILTMSFD</sequence>
<dbReference type="EMBL" id="VXKB01000002">
    <property type="protein sequence ID" value="KAA8715710.1"/>
    <property type="molecule type" value="Genomic_DNA"/>
</dbReference>